<keyword evidence="1" id="KW-0175">Coiled coil</keyword>
<evidence type="ECO:0000313" key="2">
    <source>
        <dbReference type="EMBL" id="HGV55373.1"/>
    </source>
</evidence>
<dbReference type="EMBL" id="DSZU01000079">
    <property type="protein sequence ID" value="HGV55373.1"/>
    <property type="molecule type" value="Genomic_DNA"/>
</dbReference>
<sequence>MQRKLKTLKLLLWYKELQEEQAKIRQHHARLHLEKLKEEKRLLEEEYKECYDYLTMKKALTGEELRSWANYFETIREFQDIADNKIKKQEEVLQELSEDLMAKYREKRLVDNLYRRYSSLYRWEMAKKELKTLDDLILLRKGRKLA</sequence>
<dbReference type="Gene3D" id="1.10.287.1700">
    <property type="match status" value="1"/>
</dbReference>
<proteinExistence type="predicted"/>
<protein>
    <recommendedName>
        <fullName evidence="3">Flagellar FliJ protein</fullName>
    </recommendedName>
</protein>
<accession>A0A832LVU9</accession>
<gene>
    <name evidence="2" type="ORF">ENT73_04720</name>
</gene>
<dbReference type="AlphaFoldDB" id="A0A832LVU9"/>
<comment type="caution">
    <text evidence="2">The sequence shown here is derived from an EMBL/GenBank/DDBJ whole genome shotgun (WGS) entry which is preliminary data.</text>
</comment>
<feature type="coiled-coil region" evidence="1">
    <location>
        <begin position="79"/>
        <end position="106"/>
    </location>
</feature>
<reference evidence="2" key="1">
    <citation type="journal article" date="2020" name="mSystems">
        <title>Genome- and Community-Level Interaction Insights into Carbon Utilization and Element Cycling Functions of Hydrothermarchaeota in Hydrothermal Sediment.</title>
        <authorList>
            <person name="Zhou Z."/>
            <person name="Liu Y."/>
            <person name="Xu W."/>
            <person name="Pan J."/>
            <person name="Luo Z.H."/>
            <person name="Li M."/>
        </authorList>
    </citation>
    <scope>NUCLEOTIDE SEQUENCE [LARGE SCALE GENOMIC DNA]</scope>
    <source>
        <strain evidence="2">SpSt-605</strain>
    </source>
</reference>
<feature type="coiled-coil region" evidence="1">
    <location>
        <begin position="14"/>
        <end position="53"/>
    </location>
</feature>
<dbReference type="InterPro" id="IPR053716">
    <property type="entry name" value="Flag_assembly_chemotaxis_eff"/>
</dbReference>
<name>A0A832LVU9_9BACT</name>
<organism evidence="2">
    <name type="scientific">Caldimicrobium thiodismutans</name>
    <dbReference type="NCBI Taxonomy" id="1653476"/>
    <lineage>
        <taxon>Bacteria</taxon>
        <taxon>Pseudomonadati</taxon>
        <taxon>Thermodesulfobacteriota</taxon>
        <taxon>Thermodesulfobacteria</taxon>
        <taxon>Thermodesulfobacteriales</taxon>
        <taxon>Thermodesulfobacteriaceae</taxon>
        <taxon>Caldimicrobium</taxon>
    </lineage>
</organism>
<evidence type="ECO:0000256" key="1">
    <source>
        <dbReference type="SAM" id="Coils"/>
    </source>
</evidence>
<evidence type="ECO:0008006" key="3">
    <source>
        <dbReference type="Google" id="ProtNLM"/>
    </source>
</evidence>